<comment type="caution">
    <text evidence="4">The sequence shown here is derived from an EMBL/GenBank/DDBJ whole genome shotgun (WGS) entry which is preliminary data.</text>
</comment>
<dbReference type="PROSITE" id="PS50294">
    <property type="entry name" value="WD_REPEATS_REGION"/>
    <property type="match status" value="3"/>
</dbReference>
<dbReference type="PANTHER" id="PTHR19879:SF9">
    <property type="entry name" value="TRANSCRIPTION INITIATION FACTOR TFIID SUBUNIT 5"/>
    <property type="match status" value="1"/>
</dbReference>
<sequence>KQCKKRKEMVEQQTKLQKLLKDKDEQIGQLLKQNKDEWKECNTNGNSLTPNCNQLSESNLELLRSCKLRKTFSGHSKCVYSIDRSSFDGGRFLCSGSEDCTVRLWDVDTAEQLKIFKHSGYVGCVQFSPYHYNMNHHIVICSASDDRAISFWDIEADKQIQILKGHSAGVRCIQFSPFNGSQCLCSGSWDKTIRLWDIETSEVLCILKGHAMSVRCVAFSPSQVNNDGNNGNAGMTGSGYTLCSGSNDNTIRIWDIETMKELIIFKGHEDTVSSVKYGSFESRISGGANTILSGSWDKTVRLWDIRSCQQIQVFKGHTNVVYAAEYLQFTVNSSDGIQVGDANLMCSASSDNTIRFWDIRNNSQFYEIKGIDEDKGIYCLQSLSLRNKVDLTSPTLCYGSNPGLIHLWG</sequence>
<evidence type="ECO:0000256" key="1">
    <source>
        <dbReference type="ARBA" id="ARBA00022574"/>
    </source>
</evidence>
<reference evidence="4 5" key="1">
    <citation type="journal article" date="2013" name="Curr. Biol.">
        <title>The Genome of the Foraminiferan Reticulomyxa filosa.</title>
        <authorList>
            <person name="Glockner G."/>
            <person name="Hulsmann N."/>
            <person name="Schleicher M."/>
            <person name="Noegel A.A."/>
            <person name="Eichinger L."/>
            <person name="Gallinger C."/>
            <person name="Pawlowski J."/>
            <person name="Sierra R."/>
            <person name="Euteneuer U."/>
            <person name="Pillet L."/>
            <person name="Moustafa A."/>
            <person name="Platzer M."/>
            <person name="Groth M."/>
            <person name="Szafranski K."/>
            <person name="Schliwa M."/>
        </authorList>
    </citation>
    <scope>NUCLEOTIDE SEQUENCE [LARGE SCALE GENOMIC DNA]</scope>
</reference>
<dbReference type="PRINTS" id="PR00320">
    <property type="entry name" value="GPROTEINBRPT"/>
</dbReference>
<keyword evidence="5" id="KW-1185">Reference proteome</keyword>
<name>X6NWA4_RETFI</name>
<dbReference type="InterPro" id="IPR015943">
    <property type="entry name" value="WD40/YVTN_repeat-like_dom_sf"/>
</dbReference>
<feature type="repeat" description="WD" evidence="3">
    <location>
        <begin position="115"/>
        <end position="162"/>
    </location>
</feature>
<dbReference type="InterPro" id="IPR020472">
    <property type="entry name" value="WD40_PAC1"/>
</dbReference>
<dbReference type="AlphaFoldDB" id="X6NWA4"/>
<feature type="repeat" description="WD" evidence="3">
    <location>
        <begin position="72"/>
        <end position="115"/>
    </location>
</feature>
<gene>
    <name evidence="4" type="ORF">RFI_06530</name>
</gene>
<evidence type="ECO:0000313" key="5">
    <source>
        <dbReference type="Proteomes" id="UP000023152"/>
    </source>
</evidence>
<dbReference type="EMBL" id="ASPP01005408">
    <property type="protein sequence ID" value="ETO30590.1"/>
    <property type="molecule type" value="Genomic_DNA"/>
</dbReference>
<keyword evidence="2" id="KW-0677">Repeat</keyword>
<feature type="repeat" description="WD" evidence="3">
    <location>
        <begin position="265"/>
        <end position="313"/>
    </location>
</feature>
<feature type="repeat" description="WD" evidence="3">
    <location>
        <begin position="341"/>
        <end position="367"/>
    </location>
</feature>
<evidence type="ECO:0000256" key="2">
    <source>
        <dbReference type="ARBA" id="ARBA00022737"/>
    </source>
</evidence>
<dbReference type="Gene3D" id="2.130.10.10">
    <property type="entry name" value="YVTN repeat-like/Quinoprotein amine dehydrogenase"/>
    <property type="match status" value="3"/>
</dbReference>
<dbReference type="PROSITE" id="PS50082">
    <property type="entry name" value="WD_REPEATS_2"/>
    <property type="match status" value="6"/>
</dbReference>
<keyword evidence="1 3" id="KW-0853">WD repeat</keyword>
<dbReference type="InterPro" id="IPR019775">
    <property type="entry name" value="WD40_repeat_CS"/>
</dbReference>
<dbReference type="PROSITE" id="PS00678">
    <property type="entry name" value="WD_REPEATS_1"/>
    <property type="match status" value="6"/>
</dbReference>
<accession>X6NWA4</accession>
<protein>
    <submittedName>
        <fullName evidence="4">WD-40 repeat protein</fullName>
    </submittedName>
</protein>
<feature type="repeat" description="WD" evidence="3">
    <location>
        <begin position="163"/>
        <end position="206"/>
    </location>
</feature>
<dbReference type="PANTHER" id="PTHR19879">
    <property type="entry name" value="TRANSCRIPTION INITIATION FACTOR TFIID"/>
    <property type="match status" value="1"/>
</dbReference>
<feature type="non-terminal residue" evidence="4">
    <location>
        <position position="1"/>
    </location>
</feature>
<dbReference type="Pfam" id="PF00400">
    <property type="entry name" value="WD40"/>
    <property type="match status" value="6"/>
</dbReference>
<dbReference type="Proteomes" id="UP000023152">
    <property type="component" value="Unassembled WGS sequence"/>
</dbReference>
<organism evidence="4 5">
    <name type="scientific">Reticulomyxa filosa</name>
    <dbReference type="NCBI Taxonomy" id="46433"/>
    <lineage>
        <taxon>Eukaryota</taxon>
        <taxon>Sar</taxon>
        <taxon>Rhizaria</taxon>
        <taxon>Retaria</taxon>
        <taxon>Foraminifera</taxon>
        <taxon>Monothalamids</taxon>
        <taxon>Reticulomyxidae</taxon>
        <taxon>Reticulomyxa</taxon>
    </lineage>
</organism>
<proteinExistence type="predicted"/>
<evidence type="ECO:0000313" key="4">
    <source>
        <dbReference type="EMBL" id="ETO30590.1"/>
    </source>
</evidence>
<dbReference type="CDD" id="cd00200">
    <property type="entry name" value="WD40"/>
    <property type="match status" value="1"/>
</dbReference>
<dbReference type="SMART" id="SM00320">
    <property type="entry name" value="WD40"/>
    <property type="match status" value="6"/>
</dbReference>
<dbReference type="SUPFAM" id="SSF50978">
    <property type="entry name" value="WD40 repeat-like"/>
    <property type="match status" value="1"/>
</dbReference>
<evidence type="ECO:0000256" key="3">
    <source>
        <dbReference type="PROSITE-ProRule" id="PRU00221"/>
    </source>
</evidence>
<feature type="repeat" description="WD" evidence="3">
    <location>
        <begin position="207"/>
        <end position="264"/>
    </location>
</feature>
<dbReference type="InterPro" id="IPR036322">
    <property type="entry name" value="WD40_repeat_dom_sf"/>
</dbReference>
<dbReference type="InterPro" id="IPR001680">
    <property type="entry name" value="WD40_rpt"/>
</dbReference>
<dbReference type="OrthoDB" id="2096344at2759"/>